<evidence type="ECO:0000313" key="2">
    <source>
        <dbReference type="Proteomes" id="UP000436522"/>
    </source>
</evidence>
<dbReference type="AlphaFoldDB" id="A0A640VX58"/>
<dbReference type="OrthoDB" id="9803855at2"/>
<keyword evidence="2" id="KW-1185">Reference proteome</keyword>
<dbReference type="EMBL" id="BLIV01000010">
    <property type="protein sequence ID" value="GFE52194.1"/>
    <property type="molecule type" value="Genomic_DNA"/>
</dbReference>
<sequence>MRALGYFDAYLGFLADHNPKAVPGTKVVDIGAGTGAMAEAWVALHGQPGRLALLDPSEAMLAVAEGALLRRNVTAESHVAGLEDARLGAFDVLLAAHVIEHFDDPLVALQAMRAMARPGARLYLAVSKPHWCNIIIWLQWRHRTFRDAEITGMLRRAGFAVDARHSFPAGPPSRTSFGVVAHAV</sequence>
<protein>
    <submittedName>
        <fullName evidence="1">Uncharacterized protein</fullName>
    </submittedName>
</protein>
<dbReference type="CDD" id="cd02440">
    <property type="entry name" value="AdoMet_MTases"/>
    <property type="match status" value="1"/>
</dbReference>
<dbReference type="InterPro" id="IPR029063">
    <property type="entry name" value="SAM-dependent_MTases_sf"/>
</dbReference>
<dbReference type="Gene3D" id="3.40.50.150">
    <property type="entry name" value="Vaccinia Virus protein VP39"/>
    <property type="match status" value="1"/>
</dbReference>
<dbReference type="Proteomes" id="UP000436522">
    <property type="component" value="Unassembled WGS sequence"/>
</dbReference>
<name>A0A640VX58_9RHOB</name>
<organism evidence="1 2">
    <name type="scientific">Roseobacter cerasinus</name>
    <dbReference type="NCBI Taxonomy" id="2602289"/>
    <lineage>
        <taxon>Bacteria</taxon>
        <taxon>Pseudomonadati</taxon>
        <taxon>Pseudomonadota</taxon>
        <taxon>Alphaproteobacteria</taxon>
        <taxon>Rhodobacterales</taxon>
        <taxon>Roseobacteraceae</taxon>
        <taxon>Roseobacter</taxon>
    </lineage>
</organism>
<dbReference type="PANTHER" id="PTHR43861:SF1">
    <property type="entry name" value="TRANS-ACONITATE 2-METHYLTRANSFERASE"/>
    <property type="match status" value="1"/>
</dbReference>
<reference evidence="1 2" key="1">
    <citation type="submission" date="2019-12" db="EMBL/GenBank/DDBJ databases">
        <title>Roseobacter cerasinus sp. nov., isolated from seawater around aquaculture.</title>
        <authorList>
            <person name="Muramatsu S."/>
            <person name="Takabe Y."/>
            <person name="Mori K."/>
            <person name="Takaichi S."/>
            <person name="Hanada S."/>
        </authorList>
    </citation>
    <scope>NUCLEOTIDE SEQUENCE [LARGE SCALE GENOMIC DNA]</scope>
    <source>
        <strain evidence="1 2">AI77</strain>
    </source>
</reference>
<evidence type="ECO:0000313" key="1">
    <source>
        <dbReference type="EMBL" id="GFE52194.1"/>
    </source>
</evidence>
<dbReference type="Pfam" id="PF13489">
    <property type="entry name" value="Methyltransf_23"/>
    <property type="match status" value="1"/>
</dbReference>
<accession>A0A640VX58</accession>
<dbReference type="PANTHER" id="PTHR43861">
    <property type="entry name" value="TRANS-ACONITATE 2-METHYLTRANSFERASE-RELATED"/>
    <property type="match status" value="1"/>
</dbReference>
<dbReference type="SUPFAM" id="SSF53335">
    <property type="entry name" value="S-adenosyl-L-methionine-dependent methyltransferases"/>
    <property type="match status" value="1"/>
</dbReference>
<gene>
    <name evidence="1" type="ORF">So717_39470</name>
</gene>
<proteinExistence type="predicted"/>
<comment type="caution">
    <text evidence="1">The sequence shown here is derived from an EMBL/GenBank/DDBJ whole genome shotgun (WGS) entry which is preliminary data.</text>
</comment>